<dbReference type="Gene3D" id="3.40.50.10330">
    <property type="entry name" value="Probable inorganic polyphosphate/atp-NAD kinase, domain 1"/>
    <property type="match status" value="1"/>
</dbReference>
<gene>
    <name evidence="3" type="ORF">ACFQ1G_00945</name>
</gene>
<feature type="transmembrane region" description="Helical" evidence="2">
    <location>
        <begin position="410"/>
        <end position="433"/>
    </location>
</feature>
<feature type="transmembrane region" description="Helical" evidence="2">
    <location>
        <begin position="503"/>
        <end position="524"/>
    </location>
</feature>
<reference evidence="4" key="1">
    <citation type="journal article" date="2019" name="Int. J. Syst. Evol. Microbiol.">
        <title>The Global Catalogue of Microorganisms (GCM) 10K type strain sequencing project: providing services to taxonomists for standard genome sequencing and annotation.</title>
        <authorList>
            <consortium name="The Broad Institute Genomics Platform"/>
            <consortium name="The Broad Institute Genome Sequencing Center for Infectious Disease"/>
            <person name="Wu L."/>
            <person name="Ma J."/>
        </authorList>
    </citation>
    <scope>NUCLEOTIDE SEQUENCE [LARGE SCALE GENOMIC DNA]</scope>
    <source>
        <strain evidence="4">CCUG 60898</strain>
    </source>
</reference>
<evidence type="ECO:0000313" key="4">
    <source>
        <dbReference type="Proteomes" id="UP001597100"/>
    </source>
</evidence>
<evidence type="ECO:0000256" key="2">
    <source>
        <dbReference type="SAM" id="Phobius"/>
    </source>
</evidence>
<feature type="transmembrane region" description="Helical" evidence="2">
    <location>
        <begin position="350"/>
        <end position="369"/>
    </location>
</feature>
<feature type="transmembrane region" description="Helical" evidence="2">
    <location>
        <begin position="375"/>
        <end position="398"/>
    </location>
</feature>
<keyword evidence="2" id="KW-0472">Membrane</keyword>
<dbReference type="Pfam" id="PF04087">
    <property type="entry name" value="DUF389"/>
    <property type="match status" value="1"/>
</dbReference>
<sequence>MLHILHRPEDLKTVNENIVPLLEGRQIEQVNFPAPDEFSVKEDDVLLLYLSDKDLRSFLVFAAEKALPIGILPHPENKYTSKGLGISGEMKDVVKSILETDKAQELDMLCCNGIPVFQSLNIGSIFLLKKQEHRNNFLSEIYNIFKNIRKVSSFSQKPFLLCEGEEKIIHTSAVGIIVVEHAMSSLLSKRVVEDSSVNDGTFYVLIISPQNLLSLFIFLLRSLWPIKKPITKLPSFIGSIKASNLTIESTNEFEYVADGEHFQSKNINLEARNKVLLLHQESVYSGTDEEGENGGSNGGTGKKSLKIEGLPTGEKRDELIKRKLPILPRATTEEFQELFKVLRENARLTSAYMVMMILSTLIASFGLFADSSPVIIGAMILAPIISPIVSFSMGMVRYDISMLKTGFKTILIGTLVSLIFAGGVSLIIPLELITSEIEARLSPTLLDMGIAVASGIAAAYAHAKEGIAKSLAGVAIAVALVPPLTVAGIGIGWWDWQVFSGAFLLYLTNLAGIILFAGLTFLLLGFAPFRRAKMGLVYTFIIVLLVAVPLSLSFNRIMKEAKVTSTLEGTQIEQVVLRDVKIRFGPQMVVSVKLVGTESLDPQSIQIIKEKIEEKIGEPVILEVVSAIEF</sequence>
<feature type="region of interest" description="Disordered" evidence="1">
    <location>
        <begin position="285"/>
        <end position="307"/>
    </location>
</feature>
<evidence type="ECO:0000256" key="1">
    <source>
        <dbReference type="SAM" id="MobiDB-lite"/>
    </source>
</evidence>
<feature type="transmembrane region" description="Helical" evidence="2">
    <location>
        <begin position="536"/>
        <end position="554"/>
    </location>
</feature>
<organism evidence="3 4">
    <name type="scientific">Salinimicrobium gaetbulicola</name>
    <dbReference type="NCBI Taxonomy" id="999702"/>
    <lineage>
        <taxon>Bacteria</taxon>
        <taxon>Pseudomonadati</taxon>
        <taxon>Bacteroidota</taxon>
        <taxon>Flavobacteriia</taxon>
        <taxon>Flavobacteriales</taxon>
        <taxon>Flavobacteriaceae</taxon>
        <taxon>Salinimicrobium</taxon>
    </lineage>
</organism>
<feature type="transmembrane region" description="Helical" evidence="2">
    <location>
        <begin position="202"/>
        <end position="224"/>
    </location>
</feature>
<keyword evidence="4" id="KW-1185">Reference proteome</keyword>
<comment type="caution">
    <text evidence="3">The sequence shown here is derived from an EMBL/GenBank/DDBJ whole genome shotgun (WGS) entry which is preliminary data.</text>
</comment>
<dbReference type="SUPFAM" id="SSF111331">
    <property type="entry name" value="NAD kinase/diacylglycerol kinase-like"/>
    <property type="match status" value="1"/>
</dbReference>
<name>A0ABW3IBH2_9FLAO</name>
<feature type="transmembrane region" description="Helical" evidence="2">
    <location>
        <begin position="445"/>
        <end position="463"/>
    </location>
</feature>
<accession>A0ABW3IBH2</accession>
<evidence type="ECO:0000313" key="3">
    <source>
        <dbReference type="EMBL" id="MFD0975346.1"/>
    </source>
</evidence>
<dbReference type="InterPro" id="IPR017438">
    <property type="entry name" value="ATP-NAD_kinase_N"/>
</dbReference>
<keyword evidence="2" id="KW-0812">Transmembrane</keyword>
<protein>
    <submittedName>
        <fullName evidence="3">DUF389 domain-containing protein</fullName>
    </submittedName>
</protein>
<dbReference type="EMBL" id="JBHTJP010000002">
    <property type="protein sequence ID" value="MFD0975346.1"/>
    <property type="molecule type" value="Genomic_DNA"/>
</dbReference>
<dbReference type="Gene3D" id="2.60.200.40">
    <property type="match status" value="1"/>
</dbReference>
<proteinExistence type="predicted"/>
<dbReference type="PANTHER" id="PTHR20992:SF9">
    <property type="entry name" value="AT15442P-RELATED"/>
    <property type="match status" value="1"/>
</dbReference>
<dbReference type="PANTHER" id="PTHR20992">
    <property type="entry name" value="AT15442P-RELATED"/>
    <property type="match status" value="1"/>
</dbReference>
<dbReference type="Proteomes" id="UP001597100">
    <property type="component" value="Unassembled WGS sequence"/>
</dbReference>
<dbReference type="InterPro" id="IPR016064">
    <property type="entry name" value="NAD/diacylglycerol_kinase_sf"/>
</dbReference>
<keyword evidence="2" id="KW-1133">Transmembrane helix</keyword>
<dbReference type="InterPro" id="IPR005240">
    <property type="entry name" value="DUF389"/>
</dbReference>
<feature type="transmembrane region" description="Helical" evidence="2">
    <location>
        <begin position="470"/>
        <end position="491"/>
    </location>
</feature>
<dbReference type="RefSeq" id="WP_380736360.1">
    <property type="nucleotide sequence ID" value="NZ_JBHTJP010000002.1"/>
</dbReference>